<dbReference type="KEGG" id="mcoo:MCOO_10030"/>
<dbReference type="PANTHER" id="PTHR38460:SF1">
    <property type="entry name" value="TAUTOMERASE YOLI-RELATED"/>
    <property type="match status" value="1"/>
</dbReference>
<reference evidence="1 2" key="1">
    <citation type="journal article" date="2019" name="Emerg. Microbes Infect.">
        <title>Comprehensive subspecies identification of 175 nontuberculous mycobacteria species based on 7547 genomic profiles.</title>
        <authorList>
            <person name="Matsumoto Y."/>
            <person name="Kinjo T."/>
            <person name="Motooka D."/>
            <person name="Nabeya D."/>
            <person name="Jung N."/>
            <person name="Uechi K."/>
            <person name="Horii T."/>
            <person name="Iida T."/>
            <person name="Fujita J."/>
            <person name="Nakamura S."/>
        </authorList>
    </citation>
    <scope>NUCLEOTIDE SEQUENCE [LARGE SCALE GENOMIC DNA]</scope>
    <source>
        <strain evidence="1 2">JCM 12404</strain>
    </source>
</reference>
<protein>
    <submittedName>
        <fullName evidence="1">Putative tautomerase YrdN</fullName>
    </submittedName>
</protein>
<dbReference type="InterPro" id="IPR014347">
    <property type="entry name" value="Tautomerase/MIF_sf"/>
</dbReference>
<dbReference type="EMBL" id="AP022569">
    <property type="protein sequence ID" value="BBX44988.1"/>
    <property type="molecule type" value="Genomic_DNA"/>
</dbReference>
<dbReference type="InterPro" id="IPR037479">
    <property type="entry name" value="Tauto_MSAD"/>
</dbReference>
<dbReference type="SUPFAM" id="SSF55331">
    <property type="entry name" value="Tautomerase/MIF"/>
    <property type="match status" value="1"/>
</dbReference>
<evidence type="ECO:0000313" key="1">
    <source>
        <dbReference type="EMBL" id="BBX44988.1"/>
    </source>
</evidence>
<dbReference type="Pfam" id="PF14552">
    <property type="entry name" value="Tautomerase_2"/>
    <property type="match status" value="1"/>
</dbReference>
<proteinExistence type="predicted"/>
<dbReference type="Gene3D" id="3.30.429.10">
    <property type="entry name" value="Macrophage Migration Inhibitory Factor"/>
    <property type="match status" value="1"/>
</dbReference>
<keyword evidence="2" id="KW-1185">Reference proteome</keyword>
<name>A0A7I7KU49_9MYCO</name>
<dbReference type="Proteomes" id="UP000465866">
    <property type="component" value="Chromosome"/>
</dbReference>
<organism evidence="1 2">
    <name type="scientific">Mycobacterium cookii</name>
    <dbReference type="NCBI Taxonomy" id="1775"/>
    <lineage>
        <taxon>Bacteria</taxon>
        <taxon>Bacillati</taxon>
        <taxon>Actinomycetota</taxon>
        <taxon>Actinomycetes</taxon>
        <taxon>Mycobacteriales</taxon>
        <taxon>Mycobacteriaceae</taxon>
        <taxon>Mycobacterium</taxon>
    </lineage>
</organism>
<sequence>MVQRPFPAAAHPASVKVMPLLYVDLIEGRSPAEIRTLLDAIHDAVVEAFAVPTRDRYQVVRTHRAHEIVVWDTGLGIDRSSQLVVLHVVSRRRSTEMKQRFYELVAANLAARCGVDSADLVVSVTENDDADWSFGHGRAQFLTGELA</sequence>
<dbReference type="PANTHER" id="PTHR38460">
    <property type="entry name" value="TAUTOMERASE YOLI-RELATED"/>
    <property type="match status" value="1"/>
</dbReference>
<accession>A0A7I7KU49</accession>
<dbReference type="AlphaFoldDB" id="A0A7I7KU49"/>
<gene>
    <name evidence="1" type="primary">yrdN</name>
    <name evidence="1" type="ORF">MCOO_10030</name>
</gene>
<evidence type="ECO:0000313" key="2">
    <source>
        <dbReference type="Proteomes" id="UP000465866"/>
    </source>
</evidence>